<dbReference type="GO" id="GO:0006355">
    <property type="term" value="P:regulation of DNA-templated transcription"/>
    <property type="evidence" value="ECO:0007669"/>
    <property type="project" value="InterPro"/>
</dbReference>
<dbReference type="InterPro" id="IPR039420">
    <property type="entry name" value="WalR-like"/>
</dbReference>
<evidence type="ECO:0000256" key="1">
    <source>
        <dbReference type="ARBA" id="ARBA00022553"/>
    </source>
</evidence>
<keyword evidence="1 5" id="KW-0597">Phosphoprotein</keyword>
<dbReference type="GO" id="GO:0000160">
    <property type="term" value="P:phosphorelay signal transduction system"/>
    <property type="evidence" value="ECO:0007669"/>
    <property type="project" value="InterPro"/>
</dbReference>
<dbReference type="SMART" id="SM00448">
    <property type="entry name" value="REC"/>
    <property type="match status" value="1"/>
</dbReference>
<evidence type="ECO:0000259" key="7">
    <source>
        <dbReference type="PROSITE" id="PS50110"/>
    </source>
</evidence>
<dbReference type="PROSITE" id="PS50043">
    <property type="entry name" value="HTH_LUXR_2"/>
    <property type="match status" value="1"/>
</dbReference>
<dbReference type="KEGG" id="scor:J3U87_05375"/>
<organism evidence="8 9">
    <name type="scientific">Sulfidibacter corallicola</name>
    <dbReference type="NCBI Taxonomy" id="2818388"/>
    <lineage>
        <taxon>Bacteria</taxon>
        <taxon>Pseudomonadati</taxon>
        <taxon>Acidobacteriota</taxon>
        <taxon>Holophagae</taxon>
        <taxon>Acanthopleuribacterales</taxon>
        <taxon>Acanthopleuribacteraceae</taxon>
        <taxon>Sulfidibacter</taxon>
    </lineage>
</organism>
<sequence>MTIRIVIADDQPLFREGLRTLLSVQGDMEVVGEAANGAEAIELTRELGPDVVLMDLRMPEINGVAATRRIQRECPKSKVLILTTFDDDEFIFDGLRAGAIGYLLKDADSAKLFEAVRAAARGESTLHPLVATKLISEYNRLARGSGSSESENRQAEVSLSQREYEILRELAKGVGNKEIGARLFIAEGTVKNHITNLFAKLGVGSRLAAVTKARELGLIQDP</sequence>
<proteinExistence type="predicted"/>
<dbReference type="InterPro" id="IPR000792">
    <property type="entry name" value="Tscrpt_reg_LuxR_C"/>
</dbReference>
<name>A0A8A4TQS7_SULCO</name>
<dbReference type="InterPro" id="IPR058245">
    <property type="entry name" value="NreC/VraR/RcsB-like_REC"/>
</dbReference>
<dbReference type="PANTHER" id="PTHR43214:SF24">
    <property type="entry name" value="TRANSCRIPTIONAL REGULATORY PROTEIN NARL-RELATED"/>
    <property type="match status" value="1"/>
</dbReference>
<feature type="domain" description="HTH luxR-type" evidence="6">
    <location>
        <begin position="152"/>
        <end position="217"/>
    </location>
</feature>
<dbReference type="SUPFAM" id="SSF52172">
    <property type="entry name" value="CheY-like"/>
    <property type="match status" value="1"/>
</dbReference>
<keyword evidence="3" id="KW-0238">DNA-binding</keyword>
<dbReference type="GO" id="GO:0003677">
    <property type="term" value="F:DNA binding"/>
    <property type="evidence" value="ECO:0007669"/>
    <property type="project" value="UniProtKB-KW"/>
</dbReference>
<evidence type="ECO:0000256" key="5">
    <source>
        <dbReference type="PROSITE-ProRule" id="PRU00169"/>
    </source>
</evidence>
<dbReference type="InterPro" id="IPR011006">
    <property type="entry name" value="CheY-like_superfamily"/>
</dbReference>
<evidence type="ECO:0000256" key="2">
    <source>
        <dbReference type="ARBA" id="ARBA00023015"/>
    </source>
</evidence>
<evidence type="ECO:0000313" key="9">
    <source>
        <dbReference type="Proteomes" id="UP000663929"/>
    </source>
</evidence>
<evidence type="ECO:0000256" key="4">
    <source>
        <dbReference type="ARBA" id="ARBA00023163"/>
    </source>
</evidence>
<dbReference type="EMBL" id="CP071793">
    <property type="protein sequence ID" value="QTD51883.1"/>
    <property type="molecule type" value="Genomic_DNA"/>
</dbReference>
<reference evidence="8" key="1">
    <citation type="submission" date="2021-03" db="EMBL/GenBank/DDBJ databases">
        <title>Acanthopleuribacteraceae sp. M133.</title>
        <authorList>
            <person name="Wang G."/>
        </authorList>
    </citation>
    <scope>NUCLEOTIDE SEQUENCE</scope>
    <source>
        <strain evidence="8">M133</strain>
    </source>
</reference>
<dbReference type="PROSITE" id="PS50110">
    <property type="entry name" value="RESPONSE_REGULATORY"/>
    <property type="match status" value="1"/>
</dbReference>
<dbReference type="Pfam" id="PF00072">
    <property type="entry name" value="Response_reg"/>
    <property type="match status" value="1"/>
</dbReference>
<evidence type="ECO:0000313" key="8">
    <source>
        <dbReference type="EMBL" id="QTD51883.1"/>
    </source>
</evidence>
<gene>
    <name evidence="8" type="ORF">J3U87_05375</name>
</gene>
<dbReference type="RefSeq" id="WP_237382000.1">
    <property type="nucleotide sequence ID" value="NZ_CP071793.1"/>
</dbReference>
<dbReference type="Gene3D" id="3.40.50.2300">
    <property type="match status" value="1"/>
</dbReference>
<keyword evidence="9" id="KW-1185">Reference proteome</keyword>
<accession>A0A8A4TQS7</accession>
<dbReference type="PANTHER" id="PTHR43214">
    <property type="entry name" value="TWO-COMPONENT RESPONSE REGULATOR"/>
    <property type="match status" value="1"/>
</dbReference>
<feature type="modified residue" description="4-aspartylphosphate" evidence="5">
    <location>
        <position position="55"/>
    </location>
</feature>
<dbReference type="SUPFAM" id="SSF46894">
    <property type="entry name" value="C-terminal effector domain of the bipartite response regulators"/>
    <property type="match status" value="1"/>
</dbReference>
<keyword evidence="2" id="KW-0805">Transcription regulation</keyword>
<dbReference type="CDD" id="cd06170">
    <property type="entry name" value="LuxR_C_like"/>
    <property type="match status" value="1"/>
</dbReference>
<evidence type="ECO:0000259" key="6">
    <source>
        <dbReference type="PROSITE" id="PS50043"/>
    </source>
</evidence>
<dbReference type="CDD" id="cd17535">
    <property type="entry name" value="REC_NarL-like"/>
    <property type="match status" value="1"/>
</dbReference>
<dbReference type="InterPro" id="IPR001789">
    <property type="entry name" value="Sig_transdc_resp-reg_receiver"/>
</dbReference>
<dbReference type="PRINTS" id="PR00038">
    <property type="entry name" value="HTHLUXR"/>
</dbReference>
<dbReference type="Pfam" id="PF00196">
    <property type="entry name" value="GerE"/>
    <property type="match status" value="1"/>
</dbReference>
<protein>
    <submittedName>
        <fullName evidence="8">Response regulator transcription factor</fullName>
    </submittedName>
</protein>
<feature type="domain" description="Response regulatory" evidence="7">
    <location>
        <begin position="4"/>
        <end position="120"/>
    </location>
</feature>
<keyword evidence="4" id="KW-0804">Transcription</keyword>
<evidence type="ECO:0000256" key="3">
    <source>
        <dbReference type="ARBA" id="ARBA00023125"/>
    </source>
</evidence>
<dbReference type="AlphaFoldDB" id="A0A8A4TQS7"/>
<dbReference type="Proteomes" id="UP000663929">
    <property type="component" value="Chromosome"/>
</dbReference>
<dbReference type="InterPro" id="IPR016032">
    <property type="entry name" value="Sig_transdc_resp-reg_C-effctor"/>
</dbReference>
<dbReference type="PROSITE" id="PS00622">
    <property type="entry name" value="HTH_LUXR_1"/>
    <property type="match status" value="1"/>
</dbReference>
<dbReference type="SMART" id="SM00421">
    <property type="entry name" value="HTH_LUXR"/>
    <property type="match status" value="1"/>
</dbReference>